<keyword evidence="14" id="KW-0539">Nucleus</keyword>
<evidence type="ECO:0000256" key="9">
    <source>
        <dbReference type="ARBA" id="ARBA00022989"/>
    </source>
</evidence>
<dbReference type="FunFam" id="1.10.150.20:FF:000013">
    <property type="entry name" value="U5 small nuclear ribonucleoprotein kDa helicase"/>
    <property type="match status" value="1"/>
</dbReference>
<dbReference type="Gramene" id="Solyc06g082120.3.1">
    <property type="protein sequence ID" value="Solyc06g082120.3.1"/>
    <property type="gene ID" value="Solyc06g082120.3"/>
</dbReference>
<dbReference type="GO" id="GO:0006913">
    <property type="term" value="P:nucleocytoplasmic transport"/>
    <property type="evidence" value="ECO:0007669"/>
    <property type="project" value="InterPro"/>
</dbReference>
<keyword evidence="7" id="KW-0256">Endoplasmic reticulum</keyword>
<feature type="compositionally biased region" description="Basic and acidic residues" evidence="15">
    <location>
        <begin position="441"/>
        <end position="473"/>
    </location>
</feature>
<dbReference type="InterPro" id="IPR004179">
    <property type="entry name" value="Sec63-dom"/>
</dbReference>
<evidence type="ECO:0000256" key="6">
    <source>
        <dbReference type="ARBA" id="ARBA00022816"/>
    </source>
</evidence>
<dbReference type="FunFam" id="1.10.3380.10:FF:000002">
    <property type="entry name" value="Activating signal cointegrator 1 complex subunit 3"/>
    <property type="match status" value="1"/>
</dbReference>
<evidence type="ECO:0000256" key="10">
    <source>
        <dbReference type="ARBA" id="ARBA00023010"/>
    </source>
</evidence>
<evidence type="ECO:0000313" key="17">
    <source>
        <dbReference type="EnsemblPlants" id="Solyc06g082120.3.1"/>
    </source>
</evidence>
<reference evidence="17" key="2">
    <citation type="submission" date="2019-01" db="UniProtKB">
        <authorList>
            <consortium name="EnsemblPlants"/>
        </authorList>
    </citation>
    <scope>IDENTIFICATION</scope>
    <source>
        <strain evidence="17">cv. Heinz 1706</strain>
    </source>
</reference>
<dbReference type="SUPFAM" id="SSF50729">
    <property type="entry name" value="PH domain-like"/>
    <property type="match status" value="1"/>
</dbReference>
<dbReference type="InterPro" id="IPR035892">
    <property type="entry name" value="C2_domain_sf"/>
</dbReference>
<dbReference type="Gene3D" id="1.10.150.20">
    <property type="entry name" value="5' to 3' exonuclease, C-terminal subdomain"/>
    <property type="match status" value="1"/>
</dbReference>
<organism evidence="17">
    <name type="scientific">Solanum lycopersicum</name>
    <name type="common">Tomato</name>
    <name type="synonym">Lycopersicon esculentum</name>
    <dbReference type="NCBI Taxonomy" id="4081"/>
    <lineage>
        <taxon>Eukaryota</taxon>
        <taxon>Viridiplantae</taxon>
        <taxon>Streptophyta</taxon>
        <taxon>Embryophyta</taxon>
        <taxon>Tracheophyta</taxon>
        <taxon>Spermatophyta</taxon>
        <taxon>Magnoliopsida</taxon>
        <taxon>eudicotyledons</taxon>
        <taxon>Gunneridae</taxon>
        <taxon>Pentapetalae</taxon>
        <taxon>asterids</taxon>
        <taxon>lamiids</taxon>
        <taxon>Solanales</taxon>
        <taxon>Solanaceae</taxon>
        <taxon>Solanoideae</taxon>
        <taxon>Solaneae</taxon>
        <taxon>Solanum</taxon>
        <taxon>Solanum subgen. Lycopersicon</taxon>
    </lineage>
</organism>
<keyword evidence="13" id="KW-0143">Chaperone</keyword>
<evidence type="ECO:0000256" key="7">
    <source>
        <dbReference type="ARBA" id="ARBA00022824"/>
    </source>
</evidence>
<dbReference type="InterPro" id="IPR045256">
    <property type="entry name" value="RanBP1_RanBD"/>
</dbReference>
<feature type="region of interest" description="Disordered" evidence="15">
    <location>
        <begin position="421"/>
        <end position="473"/>
    </location>
</feature>
<keyword evidence="6" id="KW-0509">mRNA transport</keyword>
<evidence type="ECO:0000256" key="13">
    <source>
        <dbReference type="ARBA" id="ARBA00023186"/>
    </source>
</evidence>
<dbReference type="InterPro" id="IPR011993">
    <property type="entry name" value="PH-like_dom_sf"/>
</dbReference>
<evidence type="ECO:0000256" key="5">
    <source>
        <dbReference type="ARBA" id="ARBA00022692"/>
    </source>
</evidence>
<dbReference type="SUPFAM" id="SSF158702">
    <property type="entry name" value="Sec63 N-terminal domain-like"/>
    <property type="match status" value="1"/>
</dbReference>
<dbReference type="GO" id="GO:0015031">
    <property type="term" value="P:protein transport"/>
    <property type="evidence" value="ECO:0007669"/>
    <property type="project" value="UniProtKB-KW"/>
</dbReference>
<keyword evidence="9" id="KW-1133">Transmembrane helix</keyword>
<evidence type="ECO:0000256" key="2">
    <source>
        <dbReference type="ARBA" id="ARBA00004240"/>
    </source>
</evidence>
<dbReference type="GO" id="GO:0051028">
    <property type="term" value="P:mRNA transport"/>
    <property type="evidence" value="ECO:0007669"/>
    <property type="project" value="UniProtKB-KW"/>
</dbReference>
<dbReference type="Proteomes" id="UP000004994">
    <property type="component" value="Chromosome 6"/>
</dbReference>
<evidence type="ECO:0000256" key="15">
    <source>
        <dbReference type="SAM" id="MobiDB-lite"/>
    </source>
</evidence>
<dbReference type="CDD" id="cd13179">
    <property type="entry name" value="RanBD_RanBP1"/>
    <property type="match status" value="1"/>
</dbReference>
<dbReference type="Pfam" id="PF00638">
    <property type="entry name" value="Ran_BP1"/>
    <property type="match status" value="1"/>
</dbReference>
<evidence type="ECO:0000313" key="18">
    <source>
        <dbReference type="Proteomes" id="UP000004994"/>
    </source>
</evidence>
<keyword evidence="12" id="KW-0472">Membrane</keyword>
<evidence type="ECO:0000256" key="4">
    <source>
        <dbReference type="ARBA" id="ARBA00022448"/>
    </source>
</evidence>
<dbReference type="InParanoid" id="A0A3Q7H113"/>
<dbReference type="EnsemblPlants" id="Solyc06g082120.3.1">
    <property type="protein sequence ID" value="Solyc06g082120.3.1"/>
    <property type="gene ID" value="Solyc06g082120.3"/>
</dbReference>
<keyword evidence="10" id="KW-0811">Translocation</keyword>
<feature type="domain" description="RanBD1" evidence="16">
    <location>
        <begin position="297"/>
        <end position="424"/>
    </location>
</feature>
<evidence type="ECO:0000256" key="3">
    <source>
        <dbReference type="ARBA" id="ARBA00004567"/>
    </source>
</evidence>
<accession>A0A3Q7H113</accession>
<dbReference type="PaxDb" id="4081-Solyc06g082120.2.1"/>
<keyword evidence="18" id="KW-1185">Reference proteome</keyword>
<evidence type="ECO:0000259" key="16">
    <source>
        <dbReference type="PROSITE" id="PS50196"/>
    </source>
</evidence>
<dbReference type="Pfam" id="PF02889">
    <property type="entry name" value="Sec63"/>
    <property type="match status" value="1"/>
</dbReference>
<dbReference type="FunFam" id="2.30.29.30:FF:000245">
    <property type="entry name" value="Ran-binding protein 1 b"/>
    <property type="match status" value="1"/>
</dbReference>
<dbReference type="GO" id="GO:0016020">
    <property type="term" value="C:membrane"/>
    <property type="evidence" value="ECO:0007669"/>
    <property type="project" value="UniProtKB-SubCell"/>
</dbReference>
<dbReference type="AlphaFoldDB" id="A0A3Q7H113"/>
<evidence type="ECO:0000256" key="11">
    <source>
        <dbReference type="ARBA" id="ARBA00023132"/>
    </source>
</evidence>
<name>A0A3Q7H113_SOLLC</name>
<dbReference type="SMART" id="SM00160">
    <property type="entry name" value="RanBD"/>
    <property type="match status" value="1"/>
</dbReference>
<dbReference type="Gene3D" id="1.10.3380.10">
    <property type="entry name" value="Sec63 N-terminal domain-like domain"/>
    <property type="match status" value="1"/>
</dbReference>
<protein>
    <recommendedName>
        <fullName evidence="16">RanBD1 domain-containing protein</fullName>
    </recommendedName>
</protein>
<comment type="subcellular location">
    <subcellularLocation>
        <location evidence="2">Endoplasmic reticulum</location>
    </subcellularLocation>
    <subcellularLocation>
        <location evidence="1">Membrane</location>
        <topology evidence="1">Multi-pass membrane protein</topology>
    </subcellularLocation>
    <subcellularLocation>
        <location evidence="3">Nucleus</location>
        <location evidence="3">Nuclear pore complex</location>
    </subcellularLocation>
</comment>
<proteinExistence type="predicted"/>
<sequence>MDSLNFGTIASYYNISQTTIERFSSSVTSQTNLNGLLEILASASEFDHLPIRPGEEESIKRLIHHLPFSIENPNYTDPHLKANALLQAHLCRRMVVGNLVFDQREVILSATRLVQAMVDVISSNGWLSLTLVTMEVCQMVTQGLLHRNSMLLQLPYFTEELVNKCQKNRIETVFDLAEMEDDDKCKLLHMSDVQVRHIARCCNQFPIIQLKYNVVENHNVSVQVTLLRDTEVGPVIAPRYPGTKEEEGWWLVIGDTMSNQLLAIKRVTLQRKSKVKLDFAAPAEAGTRNYTLYFMLEEVAVTTGEENEDAILDLKAKLYRFDKEGNQWKERGAGTVKLLKHKETGKVRLLMRQSKTLKICANHLVIPTMTVQEHAGNEKSCVWHAADFADGELKDEFFCIRFASLENCKTFMETVQEVAESQTKKEENVDASNAAGLLEKLSVEDKKPQEKSEEKTEEKPTDNAEKKEETASA</sequence>
<dbReference type="GO" id="GO:0005643">
    <property type="term" value="C:nuclear pore"/>
    <property type="evidence" value="ECO:0007669"/>
    <property type="project" value="UniProtKB-SubCell"/>
</dbReference>
<keyword evidence="11" id="KW-0906">Nuclear pore complex</keyword>
<reference evidence="17" key="1">
    <citation type="journal article" date="2012" name="Nature">
        <title>The tomato genome sequence provides insights into fleshy fruit evolution.</title>
        <authorList>
            <consortium name="Tomato Genome Consortium"/>
        </authorList>
    </citation>
    <scope>NUCLEOTIDE SEQUENCE [LARGE SCALE GENOMIC DNA]</scope>
    <source>
        <strain evidence="17">cv. Heinz 1706</strain>
    </source>
</reference>
<dbReference type="PANTHER" id="PTHR24075:SF5">
    <property type="entry name" value="U5 SMALL NUCLEAR RIBONUCLEOPROTEIN 200 KDA HELICASE"/>
    <property type="match status" value="1"/>
</dbReference>
<keyword evidence="5" id="KW-0812">Transmembrane</keyword>
<dbReference type="InterPro" id="IPR014756">
    <property type="entry name" value="Ig_E-set"/>
</dbReference>
<keyword evidence="4" id="KW-0813">Transport</keyword>
<evidence type="ECO:0000256" key="1">
    <source>
        <dbReference type="ARBA" id="ARBA00004141"/>
    </source>
</evidence>
<dbReference type="PROSITE" id="PS50196">
    <property type="entry name" value="RANBD1"/>
    <property type="match status" value="1"/>
</dbReference>
<dbReference type="SUPFAM" id="SSF81296">
    <property type="entry name" value="E set domains"/>
    <property type="match status" value="1"/>
</dbReference>
<dbReference type="GO" id="GO:0005783">
    <property type="term" value="C:endoplasmic reticulum"/>
    <property type="evidence" value="ECO:0007669"/>
    <property type="project" value="UniProtKB-SubCell"/>
</dbReference>
<dbReference type="Gene3D" id="2.60.40.150">
    <property type="entry name" value="C2 domain"/>
    <property type="match status" value="1"/>
</dbReference>
<keyword evidence="8" id="KW-0653">Protein transport</keyword>
<dbReference type="STRING" id="4081.A0A3Q7H113"/>
<evidence type="ECO:0000256" key="8">
    <source>
        <dbReference type="ARBA" id="ARBA00022927"/>
    </source>
</evidence>
<dbReference type="InterPro" id="IPR000156">
    <property type="entry name" value="Ran_bind_dom"/>
</dbReference>
<dbReference type="SMART" id="SM00973">
    <property type="entry name" value="Sec63"/>
    <property type="match status" value="1"/>
</dbReference>
<evidence type="ECO:0000256" key="12">
    <source>
        <dbReference type="ARBA" id="ARBA00023136"/>
    </source>
</evidence>
<evidence type="ECO:0000256" key="14">
    <source>
        <dbReference type="ARBA" id="ARBA00023242"/>
    </source>
</evidence>
<dbReference type="Gene3D" id="2.30.29.30">
    <property type="entry name" value="Pleckstrin-homology domain (PH domain)/Phosphotyrosine-binding domain (PTB)"/>
    <property type="match status" value="1"/>
</dbReference>
<dbReference type="PANTHER" id="PTHR24075">
    <property type="entry name" value="SEC63 DOMAIN-CONTAINING"/>
    <property type="match status" value="1"/>
</dbReference>